<evidence type="ECO:0000313" key="2">
    <source>
        <dbReference type="EMBL" id="MFD1799357.1"/>
    </source>
</evidence>
<evidence type="ECO:0000313" key="3">
    <source>
        <dbReference type="Proteomes" id="UP001597285"/>
    </source>
</evidence>
<gene>
    <name evidence="2" type="ORF">ACFSBK_05775</name>
</gene>
<evidence type="ECO:0000256" key="1">
    <source>
        <dbReference type="SAM" id="Phobius"/>
    </source>
</evidence>
<protein>
    <submittedName>
        <fullName evidence="2">Uncharacterized protein</fullName>
    </submittedName>
</protein>
<keyword evidence="1" id="KW-0472">Membrane</keyword>
<keyword evidence="1" id="KW-0812">Transmembrane</keyword>
<name>A0ABW4NR36_9LACT</name>
<proteinExistence type="predicted"/>
<dbReference type="EMBL" id="JBHUFF010000013">
    <property type="protein sequence ID" value="MFD1799357.1"/>
    <property type="molecule type" value="Genomic_DNA"/>
</dbReference>
<dbReference type="RefSeq" id="WP_156413254.1">
    <property type="nucleotide sequence ID" value="NZ_JBHSQC010000025.1"/>
</dbReference>
<reference evidence="3" key="1">
    <citation type="journal article" date="2019" name="Int. J. Syst. Evol. Microbiol.">
        <title>The Global Catalogue of Microorganisms (GCM) 10K type strain sequencing project: providing services to taxonomists for standard genome sequencing and annotation.</title>
        <authorList>
            <consortium name="The Broad Institute Genomics Platform"/>
            <consortium name="The Broad Institute Genome Sequencing Center for Infectious Disease"/>
            <person name="Wu L."/>
            <person name="Ma J."/>
        </authorList>
    </citation>
    <scope>NUCLEOTIDE SEQUENCE [LARGE SCALE GENOMIC DNA]</scope>
    <source>
        <strain evidence="3">KCTC 42143</strain>
    </source>
</reference>
<feature type="transmembrane region" description="Helical" evidence="1">
    <location>
        <begin position="6"/>
        <end position="25"/>
    </location>
</feature>
<comment type="caution">
    <text evidence="2">The sequence shown here is derived from an EMBL/GenBank/DDBJ whole genome shotgun (WGS) entry which is preliminary data.</text>
</comment>
<keyword evidence="1" id="KW-1133">Transmembrane helix</keyword>
<accession>A0ABW4NR36</accession>
<sequence length="54" mass="6180">MSIFIYSLILIAISVTVSTIINIIIMRQVAEIAAKEVGKIEERIKRFLELMTQK</sequence>
<keyword evidence="3" id="KW-1185">Reference proteome</keyword>
<organism evidence="2 3">
    <name type="scientific">Carnobacterium antarcticum</name>
    <dbReference type="NCBI Taxonomy" id="2126436"/>
    <lineage>
        <taxon>Bacteria</taxon>
        <taxon>Bacillati</taxon>
        <taxon>Bacillota</taxon>
        <taxon>Bacilli</taxon>
        <taxon>Lactobacillales</taxon>
        <taxon>Carnobacteriaceae</taxon>
        <taxon>Carnobacterium</taxon>
    </lineage>
</organism>
<dbReference type="Proteomes" id="UP001597285">
    <property type="component" value="Unassembled WGS sequence"/>
</dbReference>